<sequence length="366" mass="40978">MVGEMDLLDNKTIISASSPAEREHHIRSLLPELKAAGTFQPATSYHVIWFLTVFCIYAGSYAVLLTDPGWPPRTAAIVIVAVMMMQLGLFAHEVGHGAITTHMRWRSAMGLVSNSLLVGFSYSYWQSTHSRHHNHPNAEGIDPDMESLGYALYERAAQRSRGLPRVVARLQPFSVWVGFIAWGAAIKIDGMIYLVRNLGRRTAADVGCIVAHFVLWLVVPMTVVSPRTALINYASMTVLNGLYMAAILVVPHVGTGTQAPDQQLPFFVRQVRYSRNYDSSWLGTLLCGGLNLQIEHHLLPHVPCMRLRRAKPIIASYCIKHGLPYEQVSYWEAWRQVLAHLRRMSLIVRGEDRIDTTLTPASRRAA</sequence>
<gene>
    <name evidence="3" type="ordered locus">sce3491</name>
</gene>
<protein>
    <submittedName>
        <fullName evidence="3">Fatty acid desaturase</fullName>
    </submittedName>
</protein>
<keyword evidence="1" id="KW-1133">Transmembrane helix</keyword>
<reference evidence="3 4" key="1">
    <citation type="journal article" date="2007" name="Nat. Biotechnol.">
        <title>Complete genome sequence of the myxobacterium Sorangium cellulosum.</title>
        <authorList>
            <person name="Schneiker S."/>
            <person name="Perlova O."/>
            <person name="Kaiser O."/>
            <person name="Gerth K."/>
            <person name="Alici A."/>
            <person name="Altmeyer M.O."/>
            <person name="Bartels D."/>
            <person name="Bekel T."/>
            <person name="Beyer S."/>
            <person name="Bode E."/>
            <person name="Bode H.B."/>
            <person name="Bolten C.J."/>
            <person name="Choudhuri J.V."/>
            <person name="Doss S."/>
            <person name="Elnakady Y.A."/>
            <person name="Frank B."/>
            <person name="Gaigalat L."/>
            <person name="Goesmann A."/>
            <person name="Groeger C."/>
            <person name="Gross F."/>
            <person name="Jelsbak L."/>
            <person name="Jelsbak L."/>
            <person name="Kalinowski J."/>
            <person name="Kegler C."/>
            <person name="Knauber T."/>
            <person name="Konietzny S."/>
            <person name="Kopp M."/>
            <person name="Krause L."/>
            <person name="Krug D."/>
            <person name="Linke B."/>
            <person name="Mahmud T."/>
            <person name="Martinez-Arias R."/>
            <person name="McHardy A.C."/>
            <person name="Merai M."/>
            <person name="Meyer F."/>
            <person name="Mormann S."/>
            <person name="Munoz-Dorado J."/>
            <person name="Perez J."/>
            <person name="Pradella S."/>
            <person name="Rachid S."/>
            <person name="Raddatz G."/>
            <person name="Rosenau F."/>
            <person name="Rueckert C."/>
            <person name="Sasse F."/>
            <person name="Scharfe M."/>
            <person name="Schuster S.C."/>
            <person name="Suen G."/>
            <person name="Treuner-Lange A."/>
            <person name="Velicer G.J."/>
            <person name="Vorholter F.-J."/>
            <person name="Weissman K.J."/>
            <person name="Welch R.D."/>
            <person name="Wenzel S.C."/>
            <person name="Whitworth D.E."/>
            <person name="Wilhelm S."/>
            <person name="Wittmann C."/>
            <person name="Bloecker H."/>
            <person name="Puehler A."/>
            <person name="Mueller R."/>
        </authorList>
    </citation>
    <scope>NUCLEOTIDE SEQUENCE [LARGE SCALE GENOMIC DNA]</scope>
    <source>
        <strain evidence="4">So ce56</strain>
    </source>
</reference>
<dbReference type="AlphaFoldDB" id="A9GRP1"/>
<dbReference type="GO" id="GO:0016020">
    <property type="term" value="C:membrane"/>
    <property type="evidence" value="ECO:0007669"/>
    <property type="project" value="TreeGrafter"/>
</dbReference>
<dbReference type="STRING" id="448385.sce3491"/>
<name>A9GRP1_SORC5</name>
<dbReference type="KEGG" id="scl:sce3491"/>
<evidence type="ECO:0000313" key="4">
    <source>
        <dbReference type="Proteomes" id="UP000002139"/>
    </source>
</evidence>
<keyword evidence="1" id="KW-0472">Membrane</keyword>
<keyword evidence="4" id="KW-1185">Reference proteome</keyword>
<feature type="transmembrane region" description="Helical" evidence="1">
    <location>
        <begin position="173"/>
        <end position="195"/>
    </location>
</feature>
<dbReference type="Proteomes" id="UP000002139">
    <property type="component" value="Chromosome"/>
</dbReference>
<dbReference type="Pfam" id="PF00487">
    <property type="entry name" value="FA_desaturase"/>
    <property type="match status" value="1"/>
</dbReference>
<feature type="domain" description="Fatty acid desaturase" evidence="2">
    <location>
        <begin position="68"/>
        <end position="327"/>
    </location>
</feature>
<organism evidence="3 4">
    <name type="scientific">Sorangium cellulosum (strain So ce56)</name>
    <name type="common">Polyangium cellulosum (strain So ce56)</name>
    <dbReference type="NCBI Taxonomy" id="448385"/>
    <lineage>
        <taxon>Bacteria</taxon>
        <taxon>Pseudomonadati</taxon>
        <taxon>Myxococcota</taxon>
        <taxon>Polyangia</taxon>
        <taxon>Polyangiales</taxon>
        <taxon>Polyangiaceae</taxon>
        <taxon>Sorangium</taxon>
    </lineage>
</organism>
<feature type="transmembrane region" description="Helical" evidence="1">
    <location>
        <begin position="76"/>
        <end position="95"/>
    </location>
</feature>
<proteinExistence type="predicted"/>
<evidence type="ECO:0000256" key="1">
    <source>
        <dbReference type="SAM" id="Phobius"/>
    </source>
</evidence>
<dbReference type="PANTHER" id="PTHR19353:SF19">
    <property type="entry name" value="DELTA(5) FATTY ACID DESATURASE C-RELATED"/>
    <property type="match status" value="1"/>
</dbReference>
<keyword evidence="1" id="KW-0812">Transmembrane</keyword>
<dbReference type="GO" id="GO:0008610">
    <property type="term" value="P:lipid biosynthetic process"/>
    <property type="evidence" value="ECO:0007669"/>
    <property type="project" value="UniProtKB-ARBA"/>
</dbReference>
<dbReference type="HOGENOM" id="CLU_016265_1_0_7"/>
<dbReference type="eggNOG" id="COG3239">
    <property type="taxonomic scope" value="Bacteria"/>
</dbReference>
<feature type="transmembrane region" description="Helical" evidence="1">
    <location>
        <begin position="202"/>
        <end position="224"/>
    </location>
</feature>
<feature type="transmembrane region" description="Helical" evidence="1">
    <location>
        <begin position="47"/>
        <end position="64"/>
    </location>
</feature>
<dbReference type="PANTHER" id="PTHR19353">
    <property type="entry name" value="FATTY ACID DESATURASE 2"/>
    <property type="match status" value="1"/>
</dbReference>
<dbReference type="EMBL" id="AM746676">
    <property type="protein sequence ID" value="CAN93651.1"/>
    <property type="molecule type" value="Genomic_DNA"/>
</dbReference>
<accession>A9GRP1</accession>
<dbReference type="InterPro" id="IPR012171">
    <property type="entry name" value="Fatty_acid_desaturase"/>
</dbReference>
<dbReference type="CDD" id="cd03506">
    <property type="entry name" value="Delta6-FADS-like"/>
    <property type="match status" value="1"/>
</dbReference>
<dbReference type="InterPro" id="IPR005804">
    <property type="entry name" value="FA_desaturase_dom"/>
</dbReference>
<evidence type="ECO:0000259" key="2">
    <source>
        <dbReference type="Pfam" id="PF00487"/>
    </source>
</evidence>
<feature type="transmembrane region" description="Helical" evidence="1">
    <location>
        <begin position="230"/>
        <end position="250"/>
    </location>
</feature>
<evidence type="ECO:0000313" key="3">
    <source>
        <dbReference type="EMBL" id="CAN93651.1"/>
    </source>
</evidence>
<dbReference type="GO" id="GO:0016717">
    <property type="term" value="F:oxidoreductase activity, acting on paired donors, with oxidation of a pair of donors resulting in the reduction of molecular oxygen to two molecules of water"/>
    <property type="evidence" value="ECO:0007669"/>
    <property type="project" value="TreeGrafter"/>
</dbReference>